<sequence>MEKVLRIAQVCPRYSPDIGGVETHVREISERLVKSGHQVEVITTDPTGELKESEVLNGVKVTRFRSLAPGNAYYLAPQIYTYLRQNDFDIVHAHSYHALPALFAILAKPKGKLIFTPHYHRSGHTQFRNVLHKPYRSLGKLMFSRADKVICVSEYERELLCEDFRISDKVVKIPNGVNLDEFKHLQRKQKETDEKVLLYIGRLEEYKGVQYAISALPSLPGFRLQIVGKGPYEDDLREQAEELHVSERIQWLKDLSREDILHCYAQADVFLMLSRHEAYGITVAEALAAGTPCVVARGSALDEFVDGEMCLGIQLMHLKCSTLAASVYSVERQAFDKTRNNINLFDWNHVVGSINAVYCE</sequence>
<dbReference type="CDD" id="cd03801">
    <property type="entry name" value="GT4_PimA-like"/>
    <property type="match status" value="1"/>
</dbReference>
<organism evidence="3 4">
    <name type="scientific">Methanolobus chelungpuianus</name>
    <dbReference type="NCBI Taxonomy" id="502115"/>
    <lineage>
        <taxon>Archaea</taxon>
        <taxon>Methanobacteriati</taxon>
        <taxon>Methanobacteriota</taxon>
        <taxon>Stenosarchaea group</taxon>
        <taxon>Methanomicrobia</taxon>
        <taxon>Methanosarcinales</taxon>
        <taxon>Methanosarcinaceae</taxon>
        <taxon>Methanolobus</taxon>
    </lineage>
</organism>
<dbReference type="Gene3D" id="3.40.50.2000">
    <property type="entry name" value="Glycogen Phosphorylase B"/>
    <property type="match status" value="2"/>
</dbReference>
<dbReference type="EMBL" id="JTEO01000004">
    <property type="protein sequence ID" value="MCQ6962759.1"/>
    <property type="molecule type" value="Genomic_DNA"/>
</dbReference>
<protein>
    <submittedName>
        <fullName evidence="3">LPS biosynthesis protein</fullName>
    </submittedName>
</protein>
<feature type="domain" description="Glycosyltransferase subfamily 4-like N-terminal" evidence="2">
    <location>
        <begin position="18"/>
        <end position="180"/>
    </location>
</feature>
<feature type="domain" description="Glycosyl transferase family 1" evidence="1">
    <location>
        <begin position="184"/>
        <end position="305"/>
    </location>
</feature>
<evidence type="ECO:0000313" key="4">
    <source>
        <dbReference type="Proteomes" id="UP001206983"/>
    </source>
</evidence>
<dbReference type="PANTHER" id="PTHR45947">
    <property type="entry name" value="SULFOQUINOVOSYL TRANSFERASE SQD2"/>
    <property type="match status" value="1"/>
</dbReference>
<gene>
    <name evidence="3" type="ORF">PV02_06555</name>
</gene>
<keyword evidence="4" id="KW-1185">Reference proteome</keyword>
<accession>A0AAE3HAX1</accession>
<comment type="caution">
    <text evidence="3">The sequence shown here is derived from an EMBL/GenBank/DDBJ whole genome shotgun (WGS) entry which is preliminary data.</text>
</comment>
<dbReference type="SUPFAM" id="SSF53756">
    <property type="entry name" value="UDP-Glycosyltransferase/glycogen phosphorylase"/>
    <property type="match status" value="1"/>
</dbReference>
<dbReference type="Proteomes" id="UP001206983">
    <property type="component" value="Unassembled WGS sequence"/>
</dbReference>
<dbReference type="GO" id="GO:0016757">
    <property type="term" value="F:glycosyltransferase activity"/>
    <property type="evidence" value="ECO:0007669"/>
    <property type="project" value="InterPro"/>
</dbReference>
<dbReference type="AlphaFoldDB" id="A0AAE3HAX1"/>
<dbReference type="InterPro" id="IPR001296">
    <property type="entry name" value="Glyco_trans_1"/>
</dbReference>
<dbReference type="Pfam" id="PF13439">
    <property type="entry name" value="Glyco_transf_4"/>
    <property type="match status" value="1"/>
</dbReference>
<dbReference type="InterPro" id="IPR028098">
    <property type="entry name" value="Glyco_trans_4-like_N"/>
</dbReference>
<name>A0AAE3HAX1_9EURY</name>
<evidence type="ECO:0000313" key="3">
    <source>
        <dbReference type="EMBL" id="MCQ6962759.1"/>
    </source>
</evidence>
<proteinExistence type="predicted"/>
<dbReference type="Pfam" id="PF00534">
    <property type="entry name" value="Glycos_transf_1"/>
    <property type="match status" value="1"/>
</dbReference>
<dbReference type="PANTHER" id="PTHR45947:SF3">
    <property type="entry name" value="SULFOQUINOVOSYL TRANSFERASE SQD2"/>
    <property type="match status" value="1"/>
</dbReference>
<dbReference type="RefSeq" id="WP_256622593.1">
    <property type="nucleotide sequence ID" value="NZ_JTEO01000004.1"/>
</dbReference>
<dbReference type="InterPro" id="IPR050194">
    <property type="entry name" value="Glycosyltransferase_grp1"/>
</dbReference>
<reference evidence="3 4" key="1">
    <citation type="journal article" date="2011" name="Appl. Environ. Microbiol.">
        <title>Methanogenic archaea isolated from Taiwan's Chelungpu fault.</title>
        <authorList>
            <person name="Wu S.Y."/>
            <person name="Lai M.C."/>
        </authorList>
    </citation>
    <scope>NUCLEOTIDE SEQUENCE [LARGE SCALE GENOMIC DNA]</scope>
    <source>
        <strain evidence="3 4">St545Mb</strain>
    </source>
</reference>
<evidence type="ECO:0000259" key="2">
    <source>
        <dbReference type="Pfam" id="PF13439"/>
    </source>
</evidence>
<evidence type="ECO:0000259" key="1">
    <source>
        <dbReference type="Pfam" id="PF00534"/>
    </source>
</evidence>